<organism evidence="1">
    <name type="scientific">marine sediment metagenome</name>
    <dbReference type="NCBI Taxonomy" id="412755"/>
    <lineage>
        <taxon>unclassified sequences</taxon>
        <taxon>metagenomes</taxon>
        <taxon>ecological metagenomes</taxon>
    </lineage>
</organism>
<evidence type="ECO:0000313" key="1">
    <source>
        <dbReference type="EMBL" id="KKM96243.1"/>
    </source>
</evidence>
<accession>A0A0F9LS79</accession>
<reference evidence="1" key="1">
    <citation type="journal article" date="2015" name="Nature">
        <title>Complex archaea that bridge the gap between prokaryotes and eukaryotes.</title>
        <authorList>
            <person name="Spang A."/>
            <person name="Saw J.H."/>
            <person name="Jorgensen S.L."/>
            <person name="Zaremba-Niedzwiedzka K."/>
            <person name="Martijn J."/>
            <person name="Lind A.E."/>
            <person name="van Eijk R."/>
            <person name="Schleper C."/>
            <person name="Guy L."/>
            <person name="Ettema T.J."/>
        </authorList>
    </citation>
    <scope>NUCLEOTIDE SEQUENCE</scope>
</reference>
<protein>
    <submittedName>
        <fullName evidence="1">Uncharacterized protein</fullName>
    </submittedName>
</protein>
<comment type="caution">
    <text evidence="1">The sequence shown here is derived from an EMBL/GenBank/DDBJ whole genome shotgun (WGS) entry which is preliminary data.</text>
</comment>
<dbReference type="AlphaFoldDB" id="A0A0F9LS79"/>
<proteinExistence type="predicted"/>
<name>A0A0F9LS79_9ZZZZ</name>
<dbReference type="EMBL" id="LAZR01005905">
    <property type="protein sequence ID" value="KKM96243.1"/>
    <property type="molecule type" value="Genomic_DNA"/>
</dbReference>
<gene>
    <name evidence="1" type="ORF">LCGC14_1179950</name>
</gene>
<sequence>MTNQDSSDYMDEIVIRSAPRWAWDIIEETLASDASDLTVLSHRGAIKTALAAMVEAGDEPELKWISRR</sequence>